<organism evidence="1 2">
    <name type="scientific">Caldanaerobacter subterraneus</name>
    <dbReference type="NCBI Taxonomy" id="911092"/>
    <lineage>
        <taxon>Bacteria</taxon>
        <taxon>Bacillati</taxon>
        <taxon>Bacillota</taxon>
        <taxon>Clostridia</taxon>
        <taxon>Thermoanaerobacterales</taxon>
        <taxon>Thermoanaerobacteraceae</taxon>
        <taxon>Caldanaerobacter</taxon>
    </lineage>
</organism>
<proteinExistence type="predicted"/>
<dbReference type="Proteomes" id="UP000529861">
    <property type="component" value="Unassembled WGS sequence"/>
</dbReference>
<dbReference type="Gene3D" id="1.10.8.200">
    <property type="entry name" value="Replisome organizer (g39p helicase loader/inhibitor protein)"/>
    <property type="match status" value="1"/>
</dbReference>
<dbReference type="AlphaFoldDB" id="A0A7Y2L7R9"/>
<name>A0A7Y2L7R9_9THEO</name>
<gene>
    <name evidence="1" type="ORF">HKI81_08840</name>
</gene>
<dbReference type="RefSeq" id="WP_170271185.1">
    <property type="nucleotide sequence ID" value="NZ_JABEQB010000025.1"/>
</dbReference>
<dbReference type="EMBL" id="JABEQB010000025">
    <property type="protein sequence ID" value="NNG67324.1"/>
    <property type="molecule type" value="Genomic_DNA"/>
</dbReference>
<evidence type="ECO:0008006" key="3">
    <source>
        <dbReference type="Google" id="ProtNLM"/>
    </source>
</evidence>
<reference evidence="1 2" key="1">
    <citation type="submission" date="2020-04" db="EMBL/GenBank/DDBJ databases">
        <title>Draft genome sequence of Caldanaerobacter sunterraneus. strain 1523vc isolated from Griffin hot spring, Kamchatka, Russia.</title>
        <authorList>
            <person name="Toshchakov S.V."/>
            <person name="Podosokorskaya O.A."/>
            <person name="Kublanov I.V."/>
            <person name="Korzhenkov A."/>
            <person name="Patrushev M.V."/>
        </authorList>
    </citation>
    <scope>NUCLEOTIDE SEQUENCE [LARGE SCALE GENOMIC DNA]</scope>
    <source>
        <strain evidence="1 2">1523vc</strain>
    </source>
</reference>
<evidence type="ECO:0000313" key="1">
    <source>
        <dbReference type="EMBL" id="NNG67324.1"/>
    </source>
</evidence>
<protein>
    <recommendedName>
        <fullName evidence="3">Replicative helicase inhibitor G39P N-terminal domain-containing protein</fullName>
    </recommendedName>
</protein>
<evidence type="ECO:0000313" key="2">
    <source>
        <dbReference type="Proteomes" id="UP000529861"/>
    </source>
</evidence>
<comment type="caution">
    <text evidence="1">The sequence shown here is derived from an EMBL/GenBank/DDBJ whole genome shotgun (WGS) entry which is preliminary data.</text>
</comment>
<accession>A0A7Y2L7R9</accession>
<sequence length="189" mass="21255">MKKSEIVKLLAVINAAFPNMQITEAMVDLWHELLSDIDFNLAKAAVKKILLESPYPPTIADIRKQAAEIMMPEKNKIDPAEAWGEVERAIRLYGSYMEEEALSSMSPAVARVVKYIGWREICLSEEPGVVRGQFLKMYQQLQEREKKEALLPESLKNEIGQLTQQHTLKSLESGAKLKLVEGGKVSGKD</sequence>